<dbReference type="RefSeq" id="WP_328290947.1">
    <property type="nucleotide sequence ID" value="NZ_WMBB01000038.1"/>
</dbReference>
<dbReference type="NCBIfam" id="NF033539">
    <property type="entry name" value="transpos_IS1380"/>
    <property type="match status" value="1"/>
</dbReference>
<dbReference type="EMBL" id="WMBB01000038">
    <property type="protein sequence ID" value="MTE17549.1"/>
    <property type="molecule type" value="Genomic_DNA"/>
</dbReference>
<dbReference type="InterPro" id="IPR047960">
    <property type="entry name" value="Transpos_IS1380"/>
</dbReference>
<dbReference type="Proteomes" id="UP000432464">
    <property type="component" value="Unassembled WGS sequence"/>
</dbReference>
<protein>
    <submittedName>
        <fullName evidence="2">IS1380 family transposase</fullName>
    </submittedName>
</protein>
<keyword evidence="3" id="KW-1185">Reference proteome</keyword>
<feature type="domain" description="Transposase DDE" evidence="1">
    <location>
        <begin position="9"/>
        <end position="458"/>
    </location>
</feature>
<proteinExistence type="predicted"/>
<evidence type="ECO:0000313" key="2">
    <source>
        <dbReference type="EMBL" id="MTE17549.1"/>
    </source>
</evidence>
<dbReference type="Pfam" id="PF13701">
    <property type="entry name" value="DDE_Tnp_1_4"/>
    <property type="match status" value="1"/>
</dbReference>
<evidence type="ECO:0000259" key="1">
    <source>
        <dbReference type="Pfam" id="PF13701"/>
    </source>
</evidence>
<dbReference type="AlphaFoldDB" id="A0A6I3LCJ0"/>
<comment type="caution">
    <text evidence="2">The sequence shown here is derived from an EMBL/GenBank/DDBJ whole genome shotgun (WGS) entry which is preliminary data.</text>
</comment>
<dbReference type="InterPro" id="IPR025668">
    <property type="entry name" value="Tnp_DDE_dom"/>
</dbReference>
<sequence length="460" mass="49649">MRESTSWYPSLKVGGDGSGVVAQAGAVALLRTAVRVGLDRALSQVLTPWRKPLATHDPGKIVLDLAVAVAIGGDCAADVGLLRGEPGVFGSVASDPTVSRLIATLAGDASKALSAIASARVRARAAAWQAAGDRAPDHTITAENPLTIDLDATLLDAHSEKECAAPTFKKGFGFHPLLAFCDHGPCGTGEPVAELLRPGNAGANTAADHKQVLAAAITQLPWQPGYRVGRKVLVRTDSGGGTHDFVAYCTTRRVQYSLGFTLTDTIVEAVNKIPKNVWTPAYDADGEVRPGAWVAEVTGMLDLTGWPAGMRLIVRKERPHPGAQLRFTDVDGLRLTAFVTNTRTGQLPDLELRHRRRARCEDRIRAAKDTGLRNLPFKSFDANRIWVAIVALALDLTAWLQTLGLHDHPARRWEPKTLRLQLFSIPARIASHARRLHLRLSRHHRGTGLLLTTLDRLQPG</sequence>
<accession>A0A6I3LCJ0</accession>
<organism evidence="2 3">
    <name type="scientific">Nocardia aurantiaca</name>
    <dbReference type="NCBI Taxonomy" id="2675850"/>
    <lineage>
        <taxon>Bacteria</taxon>
        <taxon>Bacillati</taxon>
        <taxon>Actinomycetota</taxon>
        <taxon>Actinomycetes</taxon>
        <taxon>Mycobacteriales</taxon>
        <taxon>Nocardiaceae</taxon>
        <taxon>Nocardia</taxon>
    </lineage>
</organism>
<name>A0A6I3LCJ0_9NOCA</name>
<gene>
    <name evidence="2" type="ORF">GLP40_33055</name>
</gene>
<reference evidence="2 3" key="1">
    <citation type="submission" date="2019-11" db="EMBL/GenBank/DDBJ databases">
        <title>Nocardia sp. nov. CT2-14 isolated from soil.</title>
        <authorList>
            <person name="Kanchanasin P."/>
            <person name="Tanasupawat S."/>
            <person name="Yuki M."/>
            <person name="Kudo T."/>
        </authorList>
    </citation>
    <scope>NUCLEOTIDE SEQUENCE [LARGE SCALE GENOMIC DNA]</scope>
    <source>
        <strain evidence="2 3">CT2-14</strain>
    </source>
</reference>
<evidence type="ECO:0000313" key="3">
    <source>
        <dbReference type="Proteomes" id="UP000432464"/>
    </source>
</evidence>